<dbReference type="PRINTS" id="PR00723">
    <property type="entry name" value="SUBTILISIN"/>
</dbReference>
<dbReference type="InterPro" id="IPR023828">
    <property type="entry name" value="Peptidase_S8_Ser-AS"/>
</dbReference>
<name>A0A7H8QW28_TALRU</name>
<feature type="compositionally biased region" description="Low complexity" evidence="8">
    <location>
        <begin position="213"/>
        <end position="228"/>
    </location>
</feature>
<keyword evidence="2 7" id="KW-0645">Protease</keyword>
<keyword evidence="4 7" id="KW-0378">Hydrolase</keyword>
<feature type="non-terminal residue" evidence="9">
    <location>
        <position position="1"/>
    </location>
</feature>
<dbReference type="PROSITE" id="PS51892">
    <property type="entry name" value="SUBTILASE"/>
    <property type="match status" value="1"/>
</dbReference>
<evidence type="ECO:0008006" key="11">
    <source>
        <dbReference type="Google" id="ProtNLM"/>
    </source>
</evidence>
<evidence type="ECO:0000256" key="7">
    <source>
        <dbReference type="PROSITE-ProRule" id="PRU01240"/>
    </source>
</evidence>
<dbReference type="PANTHER" id="PTHR43806">
    <property type="entry name" value="PEPTIDASE S8"/>
    <property type="match status" value="1"/>
</dbReference>
<dbReference type="Proteomes" id="UP000509510">
    <property type="component" value="Chromosome III"/>
</dbReference>
<dbReference type="GO" id="GO:0006508">
    <property type="term" value="P:proteolysis"/>
    <property type="evidence" value="ECO:0007669"/>
    <property type="project" value="UniProtKB-KW"/>
</dbReference>
<evidence type="ECO:0000256" key="5">
    <source>
        <dbReference type="ARBA" id="ARBA00022825"/>
    </source>
</evidence>
<feature type="compositionally biased region" description="Polar residues" evidence="8">
    <location>
        <begin position="25"/>
        <end position="38"/>
    </location>
</feature>
<keyword evidence="3" id="KW-0732">Signal</keyword>
<dbReference type="AlphaFoldDB" id="A0A7H8QW28"/>
<evidence type="ECO:0000256" key="2">
    <source>
        <dbReference type="ARBA" id="ARBA00022670"/>
    </source>
</evidence>
<organism evidence="9 10">
    <name type="scientific">Talaromyces rugulosus</name>
    <name type="common">Penicillium rugulosum</name>
    <dbReference type="NCBI Taxonomy" id="121627"/>
    <lineage>
        <taxon>Eukaryota</taxon>
        <taxon>Fungi</taxon>
        <taxon>Dikarya</taxon>
        <taxon>Ascomycota</taxon>
        <taxon>Pezizomycotina</taxon>
        <taxon>Eurotiomycetes</taxon>
        <taxon>Eurotiomycetidae</taxon>
        <taxon>Eurotiales</taxon>
        <taxon>Trichocomaceae</taxon>
        <taxon>Talaromyces</taxon>
        <taxon>Talaromyces sect. Islandici</taxon>
    </lineage>
</organism>
<proteinExistence type="inferred from homology"/>
<feature type="compositionally biased region" description="Polar residues" evidence="8">
    <location>
        <begin position="165"/>
        <end position="181"/>
    </location>
</feature>
<dbReference type="PROSITE" id="PS00138">
    <property type="entry name" value="SUBTILASE_SER"/>
    <property type="match status" value="1"/>
</dbReference>
<feature type="compositionally biased region" description="Polar residues" evidence="8">
    <location>
        <begin position="246"/>
        <end position="260"/>
    </location>
</feature>
<dbReference type="PANTHER" id="PTHR43806:SF58">
    <property type="entry name" value="ALKALINE PROTEASE 1-RELATED"/>
    <property type="match status" value="1"/>
</dbReference>
<evidence type="ECO:0000256" key="3">
    <source>
        <dbReference type="ARBA" id="ARBA00022729"/>
    </source>
</evidence>
<feature type="active site" description="Charge relay system" evidence="7">
    <location>
        <position position="534"/>
    </location>
</feature>
<feature type="active site" description="Charge relay system" evidence="7">
    <location>
        <position position="575"/>
    </location>
</feature>
<feature type="compositionally biased region" description="Low complexity" evidence="8">
    <location>
        <begin position="182"/>
        <end position="191"/>
    </location>
</feature>
<evidence type="ECO:0000256" key="6">
    <source>
        <dbReference type="ARBA" id="ARBA00023145"/>
    </source>
</evidence>
<feature type="active site" description="Charge relay system" evidence="7">
    <location>
        <position position="740"/>
    </location>
</feature>
<feature type="compositionally biased region" description="Low complexity" evidence="8">
    <location>
        <begin position="133"/>
        <end position="162"/>
    </location>
</feature>
<protein>
    <recommendedName>
        <fullName evidence="11">Peptidase S8/S53 domain-containing protein</fullName>
    </recommendedName>
</protein>
<reference evidence="10" key="1">
    <citation type="submission" date="2020-06" db="EMBL/GenBank/DDBJ databases">
        <title>A chromosome-scale genome assembly of Talaromyces rugulosus W13939.</title>
        <authorList>
            <person name="Wang B."/>
            <person name="Guo L."/>
            <person name="Ye K."/>
            <person name="Wang L."/>
        </authorList>
    </citation>
    <scope>NUCLEOTIDE SEQUENCE [LARGE SCALE GENOMIC DNA]</scope>
    <source>
        <strain evidence="10">W13939</strain>
    </source>
</reference>
<dbReference type="RefSeq" id="XP_035344442.1">
    <property type="nucleotide sequence ID" value="XM_035488549.1"/>
</dbReference>
<evidence type="ECO:0000256" key="8">
    <source>
        <dbReference type="SAM" id="MobiDB-lite"/>
    </source>
</evidence>
<evidence type="ECO:0000256" key="4">
    <source>
        <dbReference type="ARBA" id="ARBA00022801"/>
    </source>
</evidence>
<evidence type="ECO:0000313" key="10">
    <source>
        <dbReference type="Proteomes" id="UP000509510"/>
    </source>
</evidence>
<evidence type="ECO:0000313" key="9">
    <source>
        <dbReference type="EMBL" id="QKX58264.1"/>
    </source>
</evidence>
<feature type="region of interest" description="Disordered" evidence="8">
    <location>
        <begin position="25"/>
        <end position="260"/>
    </location>
</feature>
<feature type="compositionally biased region" description="Polar residues" evidence="8">
    <location>
        <begin position="55"/>
        <end position="126"/>
    </location>
</feature>
<comment type="similarity">
    <text evidence="1 7">Belongs to the peptidase S8 family.</text>
</comment>
<accession>A0A7H8QW28</accession>
<dbReference type="KEGG" id="trg:TRUGW13939_05385"/>
<dbReference type="InterPro" id="IPR015500">
    <property type="entry name" value="Peptidase_S8_subtilisin-rel"/>
</dbReference>
<dbReference type="Gene3D" id="3.40.50.200">
    <property type="entry name" value="Peptidase S8/S53 domain"/>
    <property type="match status" value="1"/>
</dbReference>
<keyword evidence="5 7" id="KW-0720">Serine protease</keyword>
<dbReference type="InterPro" id="IPR050131">
    <property type="entry name" value="Peptidase_S8_subtilisin-like"/>
</dbReference>
<dbReference type="GeneID" id="55992883"/>
<sequence length="1051" mass="110828">FRYERGAIPLGSYAAKYPSILQRNQNVTTPGRNSTGNSTIPGGNSTIGGNSTTPRVSTWISKFPTPAQNSTPKAQPSPVANSTTPGVSNKFSTPAQSSTPKAHPSPTANSNGSSRGTPHPTSTFASGKSPGHAGTSAKSSTPASKPTSTGTSAKGSTPTSKPISAATSAKSSTPGKASQATSHPDSPSSAQSPPPNASSPGSLPASIPSSHVSTSGSPATTSQPTSTPNPHPSHGDTSATDLPVSTDPSSTGSVGPSQTSNATIFPILFGGLYKNRNTVLDDDKHKTDYVNQIHDSRTKIKNYLDYLPNKPDTNSVQCSSNKRKRSLISDIAGFAGNVVKLVTCADQLLDNLDGVVKGVHPSINDIDTLTGAINVIGDDINTDNKDNTNDNQPNESEIKNFEQELTEQLGEGNFNTTRGSPQLGVVFWSAWLNSSQVEEFSNSSVVSGIVEDQALSTTGWAPYDITGGPYPSPRSTNTSDISKRANSSRLISQYDALASLRVVSQPHNVTIIDLTDDYKYNSAAGSGITVYLIDTGANPQNSEYYSMPGTKRWMFPQNAGEPGAVIRTQSDEQNHGSCVLSKIAGPKYGVAKDVDVVIVKVPTAAMQDTVMASGMLELLAEVSEDIAKNKLQGKAVINFSGGSFDPVRLSYIATLRGILRLDVPIVCTAGNFGEDVAIEHWPAAYADRYDGIIVVGASNNDGIKQDFSQPGPVVSIYAPGFNVTCADSIQDNIIRYSGTSLAAPAVAGLAAYFMSIPEFESEIQQQGRVAGNVKRLITRLAYPRHGGVPVLWNRENSDSCVNFQRRDGSSAKVCSVRTSTKPTSTKPTSTKPASTKPIPKATSTDGVKTSHHAQPPPPITHCNAVFVPPKTIARSTFTAASYCACNGGWLLDLGTTVGANHYTTYTCNVGTKSTMAVGNVAHTTTTSADSTTTCTAHVTQKVSEKESDAPPISLTVNITNENVGQIGYNSGNLNWANKFNVGGLPWVLVLTPTTGDPNNNGQGGQNLPEWRNGPLVFAYSRLIWDSKSENCDVVTHDDLSTRVMNCIFECP</sequence>
<dbReference type="SUPFAM" id="SSF52743">
    <property type="entry name" value="Subtilisin-like"/>
    <property type="match status" value="1"/>
</dbReference>
<gene>
    <name evidence="9" type="ORF">TRUGW13939_05385</name>
</gene>
<keyword evidence="10" id="KW-1185">Reference proteome</keyword>
<feature type="compositionally biased region" description="Low complexity" evidence="8">
    <location>
        <begin position="818"/>
        <end position="842"/>
    </location>
</feature>
<dbReference type="OrthoDB" id="4227149at2759"/>
<dbReference type="EMBL" id="CP055900">
    <property type="protein sequence ID" value="QKX58264.1"/>
    <property type="molecule type" value="Genomic_DNA"/>
</dbReference>
<keyword evidence="6" id="KW-0865">Zymogen</keyword>
<dbReference type="GO" id="GO:0004252">
    <property type="term" value="F:serine-type endopeptidase activity"/>
    <property type="evidence" value="ECO:0007669"/>
    <property type="project" value="UniProtKB-UniRule"/>
</dbReference>
<evidence type="ECO:0000256" key="1">
    <source>
        <dbReference type="ARBA" id="ARBA00011073"/>
    </source>
</evidence>
<dbReference type="InterPro" id="IPR036852">
    <property type="entry name" value="Peptidase_S8/S53_dom_sf"/>
</dbReference>
<feature type="region of interest" description="Disordered" evidence="8">
    <location>
        <begin position="813"/>
        <end position="856"/>
    </location>
</feature>
<feature type="compositionally biased region" description="Low complexity" evidence="8">
    <location>
        <begin position="39"/>
        <end position="54"/>
    </location>
</feature>